<accession>A0A314XVB0</accession>
<name>A0A314XVB0_PRUYE</name>
<sequence>MEPHYNNNWLDNGIYRAITCSTIQLQADSPLLGSALVFWNSASNTFKFWGWVHVDFHPRSCGDFWISSSWAECRLVWGSF</sequence>
<dbReference type="OrthoDB" id="10448612at2759"/>
<reference evidence="1 2" key="1">
    <citation type="submission" date="2018-02" db="EMBL/GenBank/DDBJ databases">
        <title>Draft genome of wild Prunus yedoensis var. nudiflora.</title>
        <authorList>
            <person name="Baek S."/>
            <person name="Kim J.-H."/>
            <person name="Choi K."/>
            <person name="Kim G.-B."/>
            <person name="Cho A."/>
            <person name="Jang H."/>
            <person name="Shin C.-H."/>
            <person name="Yu H.-J."/>
            <person name="Mun J.-H."/>
        </authorList>
    </citation>
    <scope>NUCLEOTIDE SEQUENCE [LARGE SCALE GENOMIC DNA]</scope>
    <source>
        <strain evidence="2">cv. Jeju island</strain>
        <tissue evidence="1">Leaf</tissue>
    </source>
</reference>
<dbReference type="EMBL" id="PJQY01001908">
    <property type="protein sequence ID" value="PQP98291.1"/>
    <property type="molecule type" value="Genomic_DNA"/>
</dbReference>
<organism evidence="1 2">
    <name type="scientific">Prunus yedoensis var. nudiflora</name>
    <dbReference type="NCBI Taxonomy" id="2094558"/>
    <lineage>
        <taxon>Eukaryota</taxon>
        <taxon>Viridiplantae</taxon>
        <taxon>Streptophyta</taxon>
        <taxon>Embryophyta</taxon>
        <taxon>Tracheophyta</taxon>
        <taxon>Spermatophyta</taxon>
        <taxon>Magnoliopsida</taxon>
        <taxon>eudicotyledons</taxon>
        <taxon>Gunneridae</taxon>
        <taxon>Pentapetalae</taxon>
        <taxon>rosids</taxon>
        <taxon>fabids</taxon>
        <taxon>Rosales</taxon>
        <taxon>Rosaceae</taxon>
        <taxon>Amygdaloideae</taxon>
        <taxon>Amygdaleae</taxon>
        <taxon>Prunus</taxon>
    </lineage>
</organism>
<evidence type="ECO:0000313" key="2">
    <source>
        <dbReference type="Proteomes" id="UP000250321"/>
    </source>
</evidence>
<proteinExistence type="predicted"/>
<dbReference type="Proteomes" id="UP000250321">
    <property type="component" value="Unassembled WGS sequence"/>
</dbReference>
<protein>
    <submittedName>
        <fullName evidence="1">Uncharacterized protein</fullName>
    </submittedName>
</protein>
<comment type="caution">
    <text evidence="1">The sequence shown here is derived from an EMBL/GenBank/DDBJ whole genome shotgun (WGS) entry which is preliminary data.</text>
</comment>
<gene>
    <name evidence="1" type="ORF">Pyn_37592</name>
</gene>
<dbReference type="AlphaFoldDB" id="A0A314XVB0"/>
<evidence type="ECO:0000313" key="1">
    <source>
        <dbReference type="EMBL" id="PQP98291.1"/>
    </source>
</evidence>
<keyword evidence="2" id="KW-1185">Reference proteome</keyword>